<dbReference type="Pfam" id="PF04138">
    <property type="entry name" value="GtrA_DPMS_TM"/>
    <property type="match status" value="1"/>
</dbReference>
<proteinExistence type="inferred from homology"/>
<dbReference type="RefSeq" id="WP_406770850.1">
    <property type="nucleotide sequence ID" value="NZ_JBJHZZ010000017.1"/>
</dbReference>
<comment type="subcellular location">
    <subcellularLocation>
        <location evidence="1">Membrane</location>
        <topology evidence="1">Multi-pass membrane protein</topology>
    </subcellularLocation>
</comment>
<evidence type="ECO:0000313" key="8">
    <source>
        <dbReference type="EMBL" id="MFL0248421.1"/>
    </source>
</evidence>
<name>A0ABW8T777_9CLOT</name>
<dbReference type="EMBL" id="JBJHZZ010000017">
    <property type="protein sequence ID" value="MFL0248421.1"/>
    <property type="molecule type" value="Genomic_DNA"/>
</dbReference>
<protein>
    <submittedName>
        <fullName evidence="8">GtrA family protein</fullName>
    </submittedName>
</protein>
<comment type="similarity">
    <text evidence="2">Belongs to the GtrA family.</text>
</comment>
<evidence type="ECO:0000256" key="6">
    <source>
        <dbReference type="SAM" id="Phobius"/>
    </source>
</evidence>
<evidence type="ECO:0000256" key="1">
    <source>
        <dbReference type="ARBA" id="ARBA00004141"/>
    </source>
</evidence>
<feature type="transmembrane region" description="Helical" evidence="6">
    <location>
        <begin position="96"/>
        <end position="116"/>
    </location>
</feature>
<dbReference type="PANTHER" id="PTHR38459">
    <property type="entry name" value="PROPHAGE BACTOPRENOL-LINKED GLUCOSE TRANSLOCASE HOMOLOG"/>
    <property type="match status" value="1"/>
</dbReference>
<gene>
    <name evidence="8" type="ORF">ACJDUG_15845</name>
</gene>
<feature type="transmembrane region" description="Helical" evidence="6">
    <location>
        <begin position="66"/>
        <end position="90"/>
    </location>
</feature>
<feature type="transmembrane region" description="Helical" evidence="6">
    <location>
        <begin position="34"/>
        <end position="54"/>
    </location>
</feature>
<keyword evidence="4 6" id="KW-1133">Transmembrane helix</keyword>
<organism evidence="8 9">
    <name type="scientific">Candidatus Clostridium stratigraminis</name>
    <dbReference type="NCBI Taxonomy" id="3381661"/>
    <lineage>
        <taxon>Bacteria</taxon>
        <taxon>Bacillati</taxon>
        <taxon>Bacillota</taxon>
        <taxon>Clostridia</taxon>
        <taxon>Eubacteriales</taxon>
        <taxon>Clostridiaceae</taxon>
        <taxon>Clostridium</taxon>
    </lineage>
</organism>
<reference evidence="8 9" key="1">
    <citation type="submission" date="2024-11" db="EMBL/GenBank/DDBJ databases">
        <authorList>
            <person name="Heng Y.C."/>
            <person name="Lim A.C.H."/>
            <person name="Lee J.K.Y."/>
            <person name="Kittelmann S."/>
        </authorList>
    </citation>
    <scope>NUCLEOTIDE SEQUENCE [LARGE SCALE GENOMIC DNA]</scope>
    <source>
        <strain evidence="8 9">WILCCON 0185</strain>
    </source>
</reference>
<feature type="domain" description="GtrA/DPMS transmembrane" evidence="7">
    <location>
        <begin position="9"/>
        <end position="122"/>
    </location>
</feature>
<keyword evidence="3 6" id="KW-0812">Transmembrane</keyword>
<evidence type="ECO:0000259" key="7">
    <source>
        <dbReference type="Pfam" id="PF04138"/>
    </source>
</evidence>
<evidence type="ECO:0000256" key="4">
    <source>
        <dbReference type="ARBA" id="ARBA00022989"/>
    </source>
</evidence>
<dbReference type="Proteomes" id="UP001623591">
    <property type="component" value="Unassembled WGS sequence"/>
</dbReference>
<keyword evidence="5 6" id="KW-0472">Membrane</keyword>
<keyword evidence="9" id="KW-1185">Reference proteome</keyword>
<evidence type="ECO:0000313" key="9">
    <source>
        <dbReference type="Proteomes" id="UP001623591"/>
    </source>
</evidence>
<comment type="caution">
    <text evidence="8">The sequence shown here is derived from an EMBL/GenBank/DDBJ whole genome shotgun (WGS) entry which is preliminary data.</text>
</comment>
<dbReference type="InterPro" id="IPR007267">
    <property type="entry name" value="GtrA_DPMS_TM"/>
</dbReference>
<dbReference type="InterPro" id="IPR051401">
    <property type="entry name" value="GtrA_CellWall_Glycosyl"/>
</dbReference>
<evidence type="ECO:0000256" key="3">
    <source>
        <dbReference type="ARBA" id="ARBA00022692"/>
    </source>
</evidence>
<sequence>MGKYIQFIKFGIVGLGNTLITFIVYFLLVKLKVYYVTANVIGYIAGIINSFFWNSSWVFKKSSRSFNLLIKFVIVNLITLGITSLILYIGVDRFNLSKYIAQIISTLIGILINYTLNKLWTFK</sequence>
<dbReference type="PANTHER" id="PTHR38459:SF1">
    <property type="entry name" value="PROPHAGE BACTOPRENOL-LINKED GLUCOSE TRANSLOCASE HOMOLOG"/>
    <property type="match status" value="1"/>
</dbReference>
<accession>A0ABW8T777</accession>
<feature type="transmembrane region" description="Helical" evidence="6">
    <location>
        <begin position="7"/>
        <end position="28"/>
    </location>
</feature>
<evidence type="ECO:0000256" key="2">
    <source>
        <dbReference type="ARBA" id="ARBA00009399"/>
    </source>
</evidence>
<evidence type="ECO:0000256" key="5">
    <source>
        <dbReference type="ARBA" id="ARBA00023136"/>
    </source>
</evidence>